<proteinExistence type="predicted"/>
<name>A0A167RHV2_CALVF</name>
<gene>
    <name evidence="2" type="ORF">CALVIDRAFT_552589</name>
</gene>
<dbReference type="Proteomes" id="UP000076738">
    <property type="component" value="Unassembled WGS sequence"/>
</dbReference>
<feature type="region of interest" description="Disordered" evidence="1">
    <location>
        <begin position="172"/>
        <end position="202"/>
    </location>
</feature>
<evidence type="ECO:0000313" key="3">
    <source>
        <dbReference type="Proteomes" id="UP000076738"/>
    </source>
</evidence>
<dbReference type="AlphaFoldDB" id="A0A167RHV2"/>
<evidence type="ECO:0000313" key="2">
    <source>
        <dbReference type="EMBL" id="KZP00924.1"/>
    </source>
</evidence>
<accession>A0A167RHV2</accession>
<sequence length="202" mass="22113">MPAEVGIPNAPLVTHHIHGEFQPRQAWPGLRQSLHVGIVEAEEVLAINAQSLEMGERMELAYQLFEGRRTILAALPIGPDVEFAQRGCPSFDNDGGHSADLPPISTDEFEFDQFGNRASSGHSMGHWSSSITSNRIVFRNKMKEASASLGNSAEECGWSCFKMAQLQLNGEQFGPQEDGKGCSKNLDHGDTWGPGDTKRYTV</sequence>
<dbReference type="EMBL" id="KV417268">
    <property type="protein sequence ID" value="KZP00924.1"/>
    <property type="molecule type" value="Genomic_DNA"/>
</dbReference>
<evidence type="ECO:0000256" key="1">
    <source>
        <dbReference type="SAM" id="MobiDB-lite"/>
    </source>
</evidence>
<keyword evidence="3" id="KW-1185">Reference proteome</keyword>
<feature type="compositionally biased region" description="Basic and acidic residues" evidence="1">
    <location>
        <begin position="177"/>
        <end position="202"/>
    </location>
</feature>
<organism evidence="2 3">
    <name type="scientific">Calocera viscosa (strain TUFC12733)</name>
    <dbReference type="NCBI Taxonomy" id="1330018"/>
    <lineage>
        <taxon>Eukaryota</taxon>
        <taxon>Fungi</taxon>
        <taxon>Dikarya</taxon>
        <taxon>Basidiomycota</taxon>
        <taxon>Agaricomycotina</taxon>
        <taxon>Dacrymycetes</taxon>
        <taxon>Dacrymycetales</taxon>
        <taxon>Dacrymycetaceae</taxon>
        <taxon>Calocera</taxon>
    </lineage>
</organism>
<reference evidence="2 3" key="1">
    <citation type="journal article" date="2016" name="Mol. Biol. Evol.">
        <title>Comparative Genomics of Early-Diverging Mushroom-Forming Fungi Provides Insights into the Origins of Lignocellulose Decay Capabilities.</title>
        <authorList>
            <person name="Nagy L.G."/>
            <person name="Riley R."/>
            <person name="Tritt A."/>
            <person name="Adam C."/>
            <person name="Daum C."/>
            <person name="Floudas D."/>
            <person name="Sun H."/>
            <person name="Yadav J.S."/>
            <person name="Pangilinan J."/>
            <person name="Larsson K.H."/>
            <person name="Matsuura K."/>
            <person name="Barry K."/>
            <person name="Labutti K."/>
            <person name="Kuo R."/>
            <person name="Ohm R.A."/>
            <person name="Bhattacharya S.S."/>
            <person name="Shirouzu T."/>
            <person name="Yoshinaga Y."/>
            <person name="Martin F.M."/>
            <person name="Grigoriev I.V."/>
            <person name="Hibbett D.S."/>
        </authorList>
    </citation>
    <scope>NUCLEOTIDE SEQUENCE [LARGE SCALE GENOMIC DNA]</scope>
    <source>
        <strain evidence="2 3">TUFC12733</strain>
    </source>
</reference>
<protein>
    <submittedName>
        <fullName evidence="2">Uncharacterized protein</fullName>
    </submittedName>
</protein>